<dbReference type="Proteomes" id="UP000728032">
    <property type="component" value="Unassembled WGS sequence"/>
</dbReference>
<organism evidence="9">
    <name type="scientific">Oppiella nova</name>
    <dbReference type="NCBI Taxonomy" id="334625"/>
    <lineage>
        <taxon>Eukaryota</taxon>
        <taxon>Metazoa</taxon>
        <taxon>Ecdysozoa</taxon>
        <taxon>Arthropoda</taxon>
        <taxon>Chelicerata</taxon>
        <taxon>Arachnida</taxon>
        <taxon>Acari</taxon>
        <taxon>Acariformes</taxon>
        <taxon>Sarcoptiformes</taxon>
        <taxon>Oribatida</taxon>
        <taxon>Brachypylina</taxon>
        <taxon>Oppioidea</taxon>
        <taxon>Oppiidae</taxon>
        <taxon>Oppiella</taxon>
    </lineage>
</organism>
<accession>A0A7R9M3E7</accession>
<feature type="transmembrane region" description="Helical" evidence="8">
    <location>
        <begin position="276"/>
        <end position="297"/>
    </location>
</feature>
<evidence type="ECO:0000313" key="10">
    <source>
        <dbReference type="Proteomes" id="UP000728032"/>
    </source>
</evidence>
<dbReference type="GO" id="GO:0000139">
    <property type="term" value="C:Golgi membrane"/>
    <property type="evidence" value="ECO:0007669"/>
    <property type="project" value="TreeGrafter"/>
</dbReference>
<evidence type="ECO:0000256" key="6">
    <source>
        <dbReference type="ARBA" id="ARBA00022989"/>
    </source>
</evidence>
<name>A0A7R9M3E7_9ACAR</name>
<dbReference type="AlphaFoldDB" id="A0A7R9M3E7"/>
<dbReference type="PANTHER" id="PTHR10778:SF4">
    <property type="entry name" value="NUCLEOTIDE SUGAR TRANSPORTER SLC35B4"/>
    <property type="match status" value="1"/>
</dbReference>
<evidence type="ECO:0000256" key="2">
    <source>
        <dbReference type="ARBA" id="ARBA00010694"/>
    </source>
</evidence>
<evidence type="ECO:0000256" key="5">
    <source>
        <dbReference type="ARBA" id="ARBA00022692"/>
    </source>
</evidence>
<keyword evidence="10" id="KW-1185">Reference proteome</keyword>
<feature type="transmembrane region" description="Helical" evidence="8">
    <location>
        <begin position="221"/>
        <end position="242"/>
    </location>
</feature>
<dbReference type="GO" id="GO:0005462">
    <property type="term" value="F:UDP-N-acetylglucosamine transmembrane transporter activity"/>
    <property type="evidence" value="ECO:0007669"/>
    <property type="project" value="TreeGrafter"/>
</dbReference>
<keyword evidence="3" id="KW-0813">Transport</keyword>
<dbReference type="SUPFAM" id="SSF103481">
    <property type="entry name" value="Multidrug resistance efflux transporter EmrE"/>
    <property type="match status" value="1"/>
</dbReference>
<protein>
    <recommendedName>
        <fullName evidence="11">UDP-xylose and UDP-N-acetylglucosamine transporter</fullName>
    </recommendedName>
</protein>
<feature type="transmembrane region" description="Helical" evidence="8">
    <location>
        <begin position="249"/>
        <end position="270"/>
    </location>
</feature>
<evidence type="ECO:0000256" key="8">
    <source>
        <dbReference type="SAM" id="Phobius"/>
    </source>
</evidence>
<evidence type="ECO:0000256" key="3">
    <source>
        <dbReference type="ARBA" id="ARBA00022448"/>
    </source>
</evidence>
<comment type="subcellular location">
    <subcellularLocation>
        <location evidence="1">Endomembrane system</location>
        <topology evidence="1">Multi-pass membrane protein</topology>
    </subcellularLocation>
</comment>
<feature type="transmembrane region" description="Helical" evidence="8">
    <location>
        <begin position="181"/>
        <end position="201"/>
    </location>
</feature>
<dbReference type="PANTHER" id="PTHR10778">
    <property type="entry name" value="SOLUTE CARRIER FAMILY 35 MEMBER B"/>
    <property type="match status" value="1"/>
</dbReference>
<sequence>MKYSHGLKIAEVIAVVMMGCGANLVCLEAIIRQAPGAGNAINLAQNALISVDGFLFTTRCGTKSSAIPLNNGLNYLIQRHRNYILLVIQFFVVSLSSSYANVYRMPMPLIMIFRSVSDLSVNRCISDKTDSNDTISPYDWTVGIGLTLVSLFVSANVGVTQEKLHLKFGKHPREALFYTHFLQLPVFLLLTSDIANHFVIFNNSDPFVIDLLVLSLSLPKLWLLLLLNCLAQYVCIRSVFVLTTECTSLTVTLVLTIRKFLSIIVSIFYFNNPFTTSHWLGTVLVFIGTLLFVNIPLRFYKHKVK</sequence>
<keyword evidence="5 8" id="KW-0812">Transmembrane</keyword>
<evidence type="ECO:0000256" key="4">
    <source>
        <dbReference type="ARBA" id="ARBA00022597"/>
    </source>
</evidence>
<feature type="transmembrane region" description="Helical" evidence="8">
    <location>
        <begin position="83"/>
        <end position="102"/>
    </location>
</feature>
<evidence type="ECO:0000313" key="9">
    <source>
        <dbReference type="EMBL" id="CAD7652831.1"/>
    </source>
</evidence>
<dbReference type="InterPro" id="IPR013657">
    <property type="entry name" value="SCL35B1-4/HUT1"/>
</dbReference>
<evidence type="ECO:0000256" key="1">
    <source>
        <dbReference type="ARBA" id="ARBA00004127"/>
    </source>
</evidence>
<evidence type="ECO:0008006" key="11">
    <source>
        <dbReference type="Google" id="ProtNLM"/>
    </source>
</evidence>
<gene>
    <name evidence="9" type="ORF">ONB1V03_LOCUS9490</name>
</gene>
<dbReference type="GO" id="GO:0005464">
    <property type="term" value="F:UDP-xylose transmembrane transporter activity"/>
    <property type="evidence" value="ECO:0007669"/>
    <property type="project" value="TreeGrafter"/>
</dbReference>
<keyword evidence="4" id="KW-0762">Sugar transport</keyword>
<dbReference type="GO" id="GO:0005789">
    <property type="term" value="C:endoplasmic reticulum membrane"/>
    <property type="evidence" value="ECO:0007669"/>
    <property type="project" value="TreeGrafter"/>
</dbReference>
<comment type="similarity">
    <text evidence="2">Belongs to the nucleotide-sugar transporter family. SLC35B subfamily.</text>
</comment>
<evidence type="ECO:0000256" key="7">
    <source>
        <dbReference type="ARBA" id="ARBA00023136"/>
    </source>
</evidence>
<reference evidence="9" key="1">
    <citation type="submission" date="2020-11" db="EMBL/GenBank/DDBJ databases">
        <authorList>
            <person name="Tran Van P."/>
        </authorList>
    </citation>
    <scope>NUCLEOTIDE SEQUENCE</scope>
</reference>
<keyword evidence="7 8" id="KW-0472">Membrane</keyword>
<dbReference type="OrthoDB" id="999962at2759"/>
<dbReference type="EMBL" id="OC920802">
    <property type="protein sequence ID" value="CAD7652831.1"/>
    <property type="molecule type" value="Genomic_DNA"/>
</dbReference>
<dbReference type="EMBL" id="CAJPVJ010005977">
    <property type="protein sequence ID" value="CAG2170018.1"/>
    <property type="molecule type" value="Genomic_DNA"/>
</dbReference>
<dbReference type="Pfam" id="PF08449">
    <property type="entry name" value="UAA"/>
    <property type="match status" value="2"/>
</dbReference>
<dbReference type="InterPro" id="IPR037185">
    <property type="entry name" value="EmrE-like"/>
</dbReference>
<keyword evidence="6 8" id="KW-1133">Transmembrane helix</keyword>
<proteinExistence type="inferred from homology"/>
<feature type="transmembrane region" description="Helical" evidence="8">
    <location>
        <begin position="140"/>
        <end position="160"/>
    </location>
</feature>